<dbReference type="PANTHER" id="PTHR19328">
    <property type="entry name" value="HEDGEHOG-INTERACTING PROTEIN"/>
    <property type="match status" value="1"/>
</dbReference>
<dbReference type="Pfam" id="PF01436">
    <property type="entry name" value="NHL"/>
    <property type="match status" value="1"/>
</dbReference>
<accession>A0A7S2ZCK5</accession>
<evidence type="ECO:0000256" key="2">
    <source>
        <dbReference type="PROSITE-ProRule" id="PRU00504"/>
    </source>
</evidence>
<keyword evidence="1" id="KW-0677">Repeat</keyword>
<dbReference type="PANTHER" id="PTHR19328:SF75">
    <property type="entry name" value="ALDOSE SUGAR DEHYDROGENASE YLII"/>
    <property type="match status" value="1"/>
</dbReference>
<reference evidence="5" key="1">
    <citation type="submission" date="2021-01" db="EMBL/GenBank/DDBJ databases">
        <authorList>
            <person name="Corre E."/>
            <person name="Pelletier E."/>
            <person name="Niang G."/>
            <person name="Scheremetjew M."/>
            <person name="Finn R."/>
            <person name="Kale V."/>
            <person name="Holt S."/>
            <person name="Cochrane G."/>
            <person name="Meng A."/>
            <person name="Brown T."/>
            <person name="Cohen L."/>
        </authorList>
    </citation>
    <scope>NUCLEOTIDE SEQUENCE</scope>
    <source>
        <strain evidence="5">CCMP 769</strain>
    </source>
</reference>
<dbReference type="EMBL" id="HBHW01002479">
    <property type="protein sequence ID" value="CAE0034040.1"/>
    <property type="molecule type" value="Transcribed_RNA"/>
</dbReference>
<dbReference type="SUPFAM" id="SSF50952">
    <property type="entry name" value="Soluble quinoprotein glucose dehydrogenase"/>
    <property type="match status" value="1"/>
</dbReference>
<evidence type="ECO:0008006" key="6">
    <source>
        <dbReference type="Google" id="ProtNLM"/>
    </source>
</evidence>
<dbReference type="SUPFAM" id="SSF63825">
    <property type="entry name" value="YWTD domain"/>
    <property type="match status" value="1"/>
</dbReference>
<dbReference type="PROSITE" id="PS51125">
    <property type="entry name" value="NHL"/>
    <property type="match status" value="1"/>
</dbReference>
<evidence type="ECO:0000256" key="4">
    <source>
        <dbReference type="SAM" id="SignalP"/>
    </source>
</evidence>
<feature type="region of interest" description="Disordered" evidence="3">
    <location>
        <begin position="645"/>
        <end position="664"/>
    </location>
</feature>
<dbReference type="InterPro" id="IPR001258">
    <property type="entry name" value="NHL_repeat"/>
</dbReference>
<dbReference type="AlphaFoldDB" id="A0A7S2ZCK5"/>
<feature type="repeat" description="NHL" evidence="2">
    <location>
        <begin position="819"/>
        <end position="858"/>
    </location>
</feature>
<organism evidence="5">
    <name type="scientific">Rhodosorus marinus</name>
    <dbReference type="NCBI Taxonomy" id="101924"/>
    <lineage>
        <taxon>Eukaryota</taxon>
        <taxon>Rhodophyta</taxon>
        <taxon>Stylonematophyceae</taxon>
        <taxon>Stylonematales</taxon>
        <taxon>Stylonemataceae</taxon>
        <taxon>Rhodosorus</taxon>
    </lineage>
</organism>
<dbReference type="InterPro" id="IPR011041">
    <property type="entry name" value="Quinoprot_gluc/sorb_DH_b-prop"/>
</dbReference>
<gene>
    <name evidence="5" type="ORF">RMAR00112_LOCUS1982</name>
</gene>
<evidence type="ECO:0000256" key="3">
    <source>
        <dbReference type="SAM" id="MobiDB-lite"/>
    </source>
</evidence>
<keyword evidence="4" id="KW-0732">Signal</keyword>
<feature type="chain" id="PRO_5031538484" description="Glucose/Sorbosone dehydrogenase domain-containing protein" evidence="4">
    <location>
        <begin position="28"/>
        <end position="862"/>
    </location>
</feature>
<dbReference type="InterPro" id="IPR011042">
    <property type="entry name" value="6-blade_b-propeller_TolB-like"/>
</dbReference>
<evidence type="ECO:0000313" key="5">
    <source>
        <dbReference type="EMBL" id="CAE0034040.1"/>
    </source>
</evidence>
<protein>
    <recommendedName>
        <fullName evidence="6">Glucose/Sorbosone dehydrogenase domain-containing protein</fullName>
    </recommendedName>
</protein>
<proteinExistence type="predicted"/>
<name>A0A7S2ZCK5_9RHOD</name>
<evidence type="ECO:0000256" key="1">
    <source>
        <dbReference type="ARBA" id="ARBA00022737"/>
    </source>
</evidence>
<dbReference type="Gene3D" id="2.120.10.30">
    <property type="entry name" value="TolB, C-terminal domain"/>
    <property type="match status" value="1"/>
</dbReference>
<sequence length="862" mass="93943">MQRKMAGVKLGLGVVLICTFLISFGNAQNENARFAQSQSDTISKDSRQATFACVYTASRQRQLVLKFKRADNGNLIGGFRFLTVPAGTNKGVNFKVTLSPELANLNRVEVQLELWPMNGSTPDALSRVRKVFNLSASSGVGSNGCTPKPSEFPGKSISTLKCENIMVDLPFNLKFNGSSGGLKDSKGVGTGFTAYVPADKGDSYRRQHLTVRNGALVVTSKNGTWGGRSVNMMVNPLSVGLPLPNRKLRVRIDFAVPKGLGGDNERLCLFLAATNDDYIQICVISRPNGLRYSVQKEENGKVVMSEQSKLNGSLPGNRKMRLQLIISAFEKNTVVASYALGNGGFKKVATTNVKGLIVSKDQATIDPDTKTRSLCGFVTSAGKSKESPKWVVDDFEVVRLEVKETPAPTKPPGEPEIDFDLFHLPVTLPVSLVWTPDKTMLVLTSQSTVLEFKIDAERQRIISRKKYSLPLKDRLSLGITVDPDWAKGQKCIWVSHSKAYNADRKANSGSISRFCGNNFQNAKTVIWGLPTSDSAHATNQIKFMKNGSLLIAQGGNTGAGGTAMQYGAFYYPEQPLSAAVLIAPVQRAGFKGNCTPSQSERNLDQTRKANKAKPNCDVEVFSSGLRNIWDFDFHPNGRIYATDNAVGSGRATHPKLPKGWKPGDDCNDPLTRSDELSKYVVVDRPDVLLELREGRYYGHPNPSRNECISSAGNPTRGVDARLAGPSSEGRSYAFEITSYPVGTQAQGNEKGLFPYKEPLLPLGLSKSANGIIAYRGNAFCGAMKGDLLVAYYSVGDQIKRFKLNNAGTKVVFDETLRRSTKSTGGEEMNNPLSIAQDDDGNIYVAEYRNARISVFVPKPVKC</sequence>
<feature type="signal peptide" evidence="4">
    <location>
        <begin position="1"/>
        <end position="27"/>
    </location>
</feature>